<feature type="region of interest" description="Disordered" evidence="1">
    <location>
        <begin position="1"/>
        <end position="26"/>
    </location>
</feature>
<protein>
    <submittedName>
        <fullName evidence="2">Uncharacterized protein</fullName>
    </submittedName>
</protein>
<evidence type="ECO:0000313" key="3">
    <source>
        <dbReference type="Proteomes" id="UP000285405"/>
    </source>
</evidence>
<comment type="caution">
    <text evidence="2">The sequence shown here is derived from an EMBL/GenBank/DDBJ whole genome shotgun (WGS) entry which is preliminary data.</text>
</comment>
<dbReference type="Proteomes" id="UP000285405">
    <property type="component" value="Unassembled WGS sequence"/>
</dbReference>
<sequence>MRDPELPTLSRAPNLSQRPAVTETVTEDQVEQKYTIMLTEHRFRHAAYVDEKARVIKILDKYDALNGWVRQYVHPENYGCMRKEKTLFRQLLASKRQFAPTDRAKELRVTQL</sequence>
<gene>
    <name evidence="2" type="ORF">GcC1_193028</name>
</gene>
<name>A0A420HHH2_9PEZI</name>
<organism evidence="2 3">
    <name type="scientific">Golovinomyces cichoracearum</name>
    <dbReference type="NCBI Taxonomy" id="62708"/>
    <lineage>
        <taxon>Eukaryota</taxon>
        <taxon>Fungi</taxon>
        <taxon>Dikarya</taxon>
        <taxon>Ascomycota</taxon>
        <taxon>Pezizomycotina</taxon>
        <taxon>Leotiomycetes</taxon>
        <taxon>Erysiphales</taxon>
        <taxon>Erysiphaceae</taxon>
        <taxon>Golovinomyces</taxon>
    </lineage>
</organism>
<reference evidence="2 3" key="1">
    <citation type="journal article" date="2018" name="BMC Genomics">
        <title>Comparative genome analyses reveal sequence features reflecting distinct modes of host-adaptation between dicot and monocot powdery mildew.</title>
        <authorList>
            <person name="Wu Y."/>
            <person name="Ma X."/>
            <person name="Pan Z."/>
            <person name="Kale S.D."/>
            <person name="Song Y."/>
            <person name="King H."/>
            <person name="Zhang Q."/>
            <person name="Presley C."/>
            <person name="Deng X."/>
            <person name="Wei C.I."/>
            <person name="Xiao S."/>
        </authorList>
    </citation>
    <scope>NUCLEOTIDE SEQUENCE [LARGE SCALE GENOMIC DNA]</scope>
    <source>
        <strain evidence="2">UCSC1</strain>
    </source>
</reference>
<proteinExistence type="predicted"/>
<dbReference type="EMBL" id="MCBR01019341">
    <property type="protein sequence ID" value="RKF56896.1"/>
    <property type="molecule type" value="Genomic_DNA"/>
</dbReference>
<evidence type="ECO:0000313" key="2">
    <source>
        <dbReference type="EMBL" id="RKF56896.1"/>
    </source>
</evidence>
<evidence type="ECO:0000256" key="1">
    <source>
        <dbReference type="SAM" id="MobiDB-lite"/>
    </source>
</evidence>
<dbReference type="AlphaFoldDB" id="A0A420HHH2"/>
<accession>A0A420HHH2</accession>